<protein>
    <submittedName>
        <fullName evidence="1">Uncharacterized protein</fullName>
    </submittedName>
</protein>
<dbReference type="RefSeq" id="WP_376731016.1">
    <property type="nucleotide sequence ID" value="NZ_JAYMRP010000003.1"/>
</dbReference>
<keyword evidence="2" id="KW-1185">Reference proteome</keyword>
<accession>A0ABV5E595</accession>
<evidence type="ECO:0000313" key="2">
    <source>
        <dbReference type="Proteomes" id="UP001585080"/>
    </source>
</evidence>
<comment type="caution">
    <text evidence="1">The sequence shown here is derived from an EMBL/GenBank/DDBJ whole genome shotgun (WGS) entry which is preliminary data.</text>
</comment>
<evidence type="ECO:0000313" key="1">
    <source>
        <dbReference type="EMBL" id="MFB8772018.1"/>
    </source>
</evidence>
<organism evidence="1 2">
    <name type="scientific">Streptomyces broussonetiae</name>
    <dbReference type="NCBI Taxonomy" id="2686304"/>
    <lineage>
        <taxon>Bacteria</taxon>
        <taxon>Bacillati</taxon>
        <taxon>Actinomycetota</taxon>
        <taxon>Actinomycetes</taxon>
        <taxon>Kitasatosporales</taxon>
        <taxon>Streptomycetaceae</taxon>
        <taxon>Streptomyces</taxon>
    </lineage>
</organism>
<name>A0ABV5E595_9ACTN</name>
<sequence length="307" mass="34374">MTFDIAEAMALTVRRGRSINEAVLRVFSVDPRHRDLLALPGVQIPERALRAALNWFTECGDQSLDRRIERALNRANGVDDAAETVYRLAAEHFRRIRISDDSNWQGWRGVDHPRDDQDVENLVLLTVGRFLGVDEVGVESWVNIICGRPWRKEGNNDAQETKAVLKSMLIGRQTAGSGLIGDFNHVSSSRVRERLSGTEIERIRQTRNKIAFVAELSNYYVYARSEGTEDAFVVRTREAVQASIDANMLFRALIPAADIGAGGDWHRMTALLIMILTQDEKDPIEESYSQALDRLAAAVAPGTFPDP</sequence>
<dbReference type="EMBL" id="JAYMRP010000003">
    <property type="protein sequence ID" value="MFB8772018.1"/>
    <property type="molecule type" value="Genomic_DNA"/>
</dbReference>
<dbReference type="Proteomes" id="UP001585080">
    <property type="component" value="Unassembled WGS sequence"/>
</dbReference>
<gene>
    <name evidence="1" type="ORF">VSS16_04620</name>
</gene>
<proteinExistence type="predicted"/>
<reference evidence="1 2" key="1">
    <citation type="submission" date="2024-01" db="EMBL/GenBank/DDBJ databases">
        <title>Genome mining of biosynthetic gene clusters to explore secondary metabolites of Streptomyces sp.</title>
        <authorList>
            <person name="Baig A."/>
            <person name="Ajitkumar Shintre N."/>
            <person name="Kumar H."/>
            <person name="Anbarasu A."/>
            <person name="Ramaiah S."/>
        </authorList>
    </citation>
    <scope>NUCLEOTIDE SEQUENCE [LARGE SCALE GENOMIC DNA]</scope>
    <source>
        <strain evidence="1 2">A57</strain>
    </source>
</reference>